<keyword evidence="3" id="KW-1133">Transmembrane helix</keyword>
<dbReference type="SUPFAM" id="SSF142338">
    <property type="entry name" value="CofD-like"/>
    <property type="match status" value="1"/>
</dbReference>
<dbReference type="Pfam" id="PF01933">
    <property type="entry name" value="CofD"/>
    <property type="match status" value="1"/>
</dbReference>
<keyword evidence="3" id="KW-0472">Membrane</keyword>
<dbReference type="InterPro" id="IPR002882">
    <property type="entry name" value="CofD"/>
</dbReference>
<keyword evidence="3" id="KW-0812">Transmembrane</keyword>
<dbReference type="PANTHER" id="PTHR30135">
    <property type="entry name" value="UNCHARACTERIZED PROTEIN YVCK-RELATED"/>
    <property type="match status" value="1"/>
</dbReference>
<evidence type="ECO:0000256" key="1">
    <source>
        <dbReference type="ARBA" id="ARBA00022490"/>
    </source>
</evidence>
<dbReference type="PANTHER" id="PTHR30135:SF3">
    <property type="entry name" value="GLUCONEOGENESIS FACTOR-RELATED"/>
    <property type="match status" value="1"/>
</dbReference>
<evidence type="ECO:0000313" key="5">
    <source>
        <dbReference type="Proteomes" id="UP001564657"/>
    </source>
</evidence>
<keyword evidence="1 2" id="KW-0963">Cytoplasm</keyword>
<comment type="function">
    <text evidence="2">Required for morphogenesis under gluconeogenic growth conditions.</text>
</comment>
<dbReference type="EMBL" id="JBGEWD010000002">
    <property type="protein sequence ID" value="MEY7999175.1"/>
    <property type="molecule type" value="Genomic_DNA"/>
</dbReference>
<evidence type="ECO:0000313" key="4">
    <source>
        <dbReference type="EMBL" id="MEY7999175.1"/>
    </source>
</evidence>
<dbReference type="InterPro" id="IPR010119">
    <property type="entry name" value="Gluconeogen_factor"/>
</dbReference>
<dbReference type="RefSeq" id="WP_369703065.1">
    <property type="nucleotide sequence ID" value="NZ_JBGEWD010000002.1"/>
</dbReference>
<protein>
    <recommendedName>
        <fullName evidence="2">Putative gluconeogenesis factor</fullName>
    </recommendedName>
</protein>
<dbReference type="InterPro" id="IPR038136">
    <property type="entry name" value="CofD-like_dom_sf"/>
</dbReference>
<name>A0ABV4BNN5_9CLOT</name>
<dbReference type="HAMAP" id="MF_00973">
    <property type="entry name" value="Gluconeogen_factor"/>
    <property type="match status" value="1"/>
</dbReference>
<comment type="caution">
    <text evidence="4">The sequence shown here is derived from an EMBL/GenBank/DDBJ whole genome shotgun (WGS) entry which is preliminary data.</text>
</comment>
<dbReference type="Proteomes" id="UP001564657">
    <property type="component" value="Unassembled WGS sequence"/>
</dbReference>
<accession>A0ABV4BNN5</accession>
<dbReference type="Gene3D" id="3.40.50.10680">
    <property type="entry name" value="CofD-like domains"/>
    <property type="match status" value="1"/>
</dbReference>
<reference evidence="4 5" key="1">
    <citation type="submission" date="2024-08" db="EMBL/GenBank/DDBJ databases">
        <title>Clostridium lapicellarii sp. nov., and Clostridium renhuaiense sp. nov., two species isolated from the mud in a fermentation cellar used for producing sauce-flavour Chinese liquors.</title>
        <authorList>
            <person name="Yang F."/>
            <person name="Wang H."/>
            <person name="Chen L.Q."/>
            <person name="Zhou N."/>
            <person name="Lu J.J."/>
            <person name="Pu X.X."/>
            <person name="Wan B."/>
            <person name="Wang L."/>
            <person name="Liu S.J."/>
        </authorList>
    </citation>
    <scope>NUCLEOTIDE SEQUENCE [LARGE SCALE GENOMIC DNA]</scope>
    <source>
        <strain evidence="4 5">MT-5</strain>
    </source>
</reference>
<gene>
    <name evidence="4" type="primary">yvcK</name>
    <name evidence="4" type="ORF">AB8U03_03005</name>
</gene>
<feature type="transmembrane region" description="Helical" evidence="3">
    <location>
        <begin position="16"/>
        <end position="35"/>
    </location>
</feature>
<comment type="subcellular location">
    <subcellularLocation>
        <location evidence="2">Cytoplasm</location>
    </subcellularLocation>
</comment>
<evidence type="ECO:0000256" key="2">
    <source>
        <dbReference type="HAMAP-Rule" id="MF_00973"/>
    </source>
</evidence>
<dbReference type="CDD" id="cd07187">
    <property type="entry name" value="YvcK_like"/>
    <property type="match status" value="1"/>
</dbReference>
<proteinExistence type="inferred from homology"/>
<sequence length="442" mass="49235">MRIVDWLRPGIKVKRWVMLGAMGVLFIIFGVIEFVNRRFYSFYYISFYIFLIISGIFVVYISITQGMRSIIALINKGYLSVSLDSKKLENLIYEKRLLVKGPKIVAIGGGTGLSTMLRGLKYYTSNITAIVTVADDGGGSGDLREDLGMLPPGDIRNCILSLADTEPLMEDLLQYRFKDGRLKNQSFGNLFLAAMDGISANFEEAVHKMSSVLAVTGKVMPVTLDNLVLKAKLKNGSIVEGESNIPKQAIAQNSVIDKIFIEPEDARALKEAVDAILEADAVILGPGSLYTSVIPNLLVRDIAGAVRNTSAIRLYVSNIMTQPGETDGFSVEDHIRTIFDHIGSGIMDYVIVNVGKIDRELEGKYKEEESHLVKINEELISSLGVKAIEGDFISIKNGLIRHNSEKLASILIETIMDKKLLYDRKKIIEYFYLSERLKEMKR</sequence>
<organism evidence="4 5">
    <name type="scientific">Clostridium moutaii</name>
    <dbReference type="NCBI Taxonomy" id="3240932"/>
    <lineage>
        <taxon>Bacteria</taxon>
        <taxon>Bacillati</taxon>
        <taxon>Bacillota</taxon>
        <taxon>Clostridia</taxon>
        <taxon>Eubacteriales</taxon>
        <taxon>Clostridiaceae</taxon>
        <taxon>Clostridium</taxon>
    </lineage>
</organism>
<evidence type="ECO:0000256" key="3">
    <source>
        <dbReference type="SAM" id="Phobius"/>
    </source>
</evidence>
<keyword evidence="5" id="KW-1185">Reference proteome</keyword>
<feature type="transmembrane region" description="Helical" evidence="3">
    <location>
        <begin position="41"/>
        <end position="63"/>
    </location>
</feature>
<comment type="similarity">
    <text evidence="2">Belongs to the gluconeogenesis factor family.</text>
</comment>
<dbReference type="NCBIfam" id="TIGR01826">
    <property type="entry name" value="CofD_related"/>
    <property type="match status" value="1"/>
</dbReference>